<evidence type="ECO:0000256" key="6">
    <source>
        <dbReference type="ARBA" id="ARBA00023136"/>
    </source>
</evidence>
<evidence type="ECO:0000256" key="2">
    <source>
        <dbReference type="ARBA" id="ARBA00008683"/>
    </source>
</evidence>
<dbReference type="NCBIfam" id="TIGR00705">
    <property type="entry name" value="SppA_67K"/>
    <property type="match status" value="1"/>
</dbReference>
<feature type="transmembrane region" description="Helical" evidence="8">
    <location>
        <begin position="21"/>
        <end position="44"/>
    </location>
</feature>
<dbReference type="Pfam" id="PF01343">
    <property type="entry name" value="Peptidase_S49"/>
    <property type="match status" value="2"/>
</dbReference>
<gene>
    <name evidence="10" type="primary">sppA</name>
    <name evidence="10" type="ORF">GCM10007877_11750</name>
</gene>
<dbReference type="RefSeq" id="WP_232592036.1">
    <property type="nucleotide sequence ID" value="NZ_BSPD01000030.1"/>
</dbReference>
<dbReference type="InterPro" id="IPR047217">
    <property type="entry name" value="S49_SppA_67K_type_N"/>
</dbReference>
<evidence type="ECO:0000256" key="8">
    <source>
        <dbReference type="SAM" id="Phobius"/>
    </source>
</evidence>
<dbReference type="PANTHER" id="PTHR33209">
    <property type="entry name" value="PROTEASE 4"/>
    <property type="match status" value="1"/>
</dbReference>
<keyword evidence="8" id="KW-0812">Transmembrane</keyword>
<feature type="domain" description="Peptidase S49" evidence="9">
    <location>
        <begin position="135"/>
        <end position="284"/>
    </location>
</feature>
<feature type="domain" description="Peptidase S49" evidence="9">
    <location>
        <begin position="390"/>
        <end position="539"/>
    </location>
</feature>
<keyword evidence="5" id="KW-0720">Serine protease</keyword>
<name>A0AA37WMU8_9GAMM</name>
<feature type="active site" description="Proton donor/acceptor" evidence="7">
    <location>
        <position position="203"/>
    </location>
</feature>
<evidence type="ECO:0000259" key="9">
    <source>
        <dbReference type="Pfam" id="PF01343"/>
    </source>
</evidence>
<evidence type="ECO:0000256" key="3">
    <source>
        <dbReference type="ARBA" id="ARBA00022670"/>
    </source>
</evidence>
<dbReference type="InterPro" id="IPR004634">
    <property type="entry name" value="Pept_S49_pIV"/>
</dbReference>
<evidence type="ECO:0000256" key="1">
    <source>
        <dbReference type="ARBA" id="ARBA00004370"/>
    </source>
</evidence>
<dbReference type="InterPro" id="IPR002142">
    <property type="entry name" value="Peptidase_S49"/>
</dbReference>
<dbReference type="InterPro" id="IPR029045">
    <property type="entry name" value="ClpP/crotonase-like_dom_sf"/>
</dbReference>
<dbReference type="PANTHER" id="PTHR33209:SF1">
    <property type="entry name" value="PEPTIDASE S49 DOMAIN-CONTAINING PROTEIN"/>
    <property type="match status" value="1"/>
</dbReference>
<dbReference type="InterPro" id="IPR047272">
    <property type="entry name" value="S49_SppA_C"/>
</dbReference>
<organism evidence="10 11">
    <name type="scientific">Marinibactrum halimedae</name>
    <dbReference type="NCBI Taxonomy" id="1444977"/>
    <lineage>
        <taxon>Bacteria</taxon>
        <taxon>Pseudomonadati</taxon>
        <taxon>Pseudomonadota</taxon>
        <taxon>Gammaproteobacteria</taxon>
        <taxon>Cellvibrionales</taxon>
        <taxon>Cellvibrionaceae</taxon>
        <taxon>Marinibactrum</taxon>
    </lineage>
</organism>
<dbReference type="SUPFAM" id="SSF52096">
    <property type="entry name" value="ClpP/crotonase"/>
    <property type="match status" value="2"/>
</dbReference>
<reference evidence="10 11" key="1">
    <citation type="journal article" date="2014" name="Int. J. Syst. Evol. Microbiol.">
        <title>Complete genome sequence of Corynebacterium casei LMG S-19264T (=DSM 44701T), isolated from a smear-ripened cheese.</title>
        <authorList>
            <consortium name="US DOE Joint Genome Institute (JGI-PGF)"/>
            <person name="Walter F."/>
            <person name="Albersmeier A."/>
            <person name="Kalinowski J."/>
            <person name="Ruckert C."/>
        </authorList>
    </citation>
    <scope>NUCLEOTIDE SEQUENCE [LARGE SCALE GENOMIC DNA]</scope>
    <source>
        <strain evidence="10 11">NBRC 110095</strain>
    </source>
</reference>
<keyword evidence="3 10" id="KW-0645">Protease</keyword>
<dbReference type="EMBL" id="BSPD01000030">
    <property type="protein sequence ID" value="GLS25461.1"/>
    <property type="molecule type" value="Genomic_DNA"/>
</dbReference>
<evidence type="ECO:0000313" key="10">
    <source>
        <dbReference type="EMBL" id="GLS25461.1"/>
    </source>
</evidence>
<accession>A0AA37WMU8</accession>
<dbReference type="CDD" id="cd07023">
    <property type="entry name" value="S49_Sppa_N_C"/>
    <property type="match status" value="1"/>
</dbReference>
<evidence type="ECO:0000256" key="7">
    <source>
        <dbReference type="PIRSR" id="PIRSR001217-1"/>
    </source>
</evidence>
<comment type="subcellular location">
    <subcellularLocation>
        <location evidence="1">Membrane</location>
    </subcellularLocation>
</comment>
<protein>
    <submittedName>
        <fullName evidence="10">Protease</fullName>
    </submittedName>
</protein>
<evidence type="ECO:0000256" key="5">
    <source>
        <dbReference type="ARBA" id="ARBA00022825"/>
    </source>
</evidence>
<sequence length="620" mass="67943">MSEHSPGIIRRFFGGIWKLVTWVRVTVLNLLFLLIALLVVASLWPEPGVEIKENTALVIAPTGILVDERSYVDPMAQLLEQNNKEESETVVSDVIEAIEAAKHDSRVKEIVLELDGFMGGGISKLEEIGDALDDFKASGKPIRAYSSNYSQHQYLLAVHADEIHINPMGSVLLTGFSRYRNYFKGALDKLAINMHVFRVGNFKDAMEPFMRENMSESSREHNEMWLNELWSVYTSEVEALRDLPTGAVNEFVNDMDVALQAVNGDTAKLALNTGLVDKISTHKDWESSLINEYGKDEKKHTYKGLSYQQYLSAMKPATPHLGDHIAIIVASGTISDGHQPAGNIGDKSFQRLLEQVEEDQSIKAVVVRIDSGGGSAYASEEIRQGLLDLKEQGIPVIVSMGSVAASGGYWMATAADEIWATPTTITGSIGVFGAFPTLEGTLEKAGITTDGLGTTKLAGALRADRPLDPMAQRVIQEGVNHIYQQFLALVAEARNTTPEAVHNIAQGRVWSGTKALELGLVDKLGTLNEAVEAAAKLAGTSDFRTKTLQLPLTPAEEILRELNKAASVNGIPTEPLGTQWIPQSLMQYWQSVMGPWQLLDTFNDRRGVYAVCMECELSTL</sequence>
<dbReference type="PIRSF" id="PIRSF001217">
    <property type="entry name" value="Protease_4_SppA"/>
    <property type="match status" value="1"/>
</dbReference>
<evidence type="ECO:0000256" key="4">
    <source>
        <dbReference type="ARBA" id="ARBA00022801"/>
    </source>
</evidence>
<comment type="caution">
    <text evidence="10">The sequence shown here is derived from an EMBL/GenBank/DDBJ whole genome shotgun (WGS) entry which is preliminary data.</text>
</comment>
<dbReference type="CDD" id="cd07018">
    <property type="entry name" value="S49_SppA_67K_type"/>
    <property type="match status" value="1"/>
</dbReference>
<dbReference type="AlphaFoldDB" id="A0AA37WMU8"/>
<dbReference type="Gene3D" id="3.90.226.10">
    <property type="entry name" value="2-enoyl-CoA Hydratase, Chain A, domain 1"/>
    <property type="match status" value="3"/>
</dbReference>
<dbReference type="InterPro" id="IPR004635">
    <property type="entry name" value="Pept_S49_SppA"/>
</dbReference>
<dbReference type="GO" id="GO:0006465">
    <property type="term" value="P:signal peptide processing"/>
    <property type="evidence" value="ECO:0007669"/>
    <property type="project" value="InterPro"/>
</dbReference>
<dbReference type="NCBIfam" id="TIGR00706">
    <property type="entry name" value="SppA_dom"/>
    <property type="match status" value="1"/>
</dbReference>
<comment type="similarity">
    <text evidence="2">Belongs to the peptidase S49 family.</text>
</comment>
<dbReference type="GO" id="GO:0016020">
    <property type="term" value="C:membrane"/>
    <property type="evidence" value="ECO:0007669"/>
    <property type="project" value="UniProtKB-SubCell"/>
</dbReference>
<dbReference type="Gene3D" id="6.20.330.10">
    <property type="match status" value="1"/>
</dbReference>
<keyword evidence="6 8" id="KW-0472">Membrane</keyword>
<evidence type="ECO:0000313" key="11">
    <source>
        <dbReference type="Proteomes" id="UP001156870"/>
    </source>
</evidence>
<feature type="active site" description="Nucleophile" evidence="7">
    <location>
        <position position="406"/>
    </location>
</feature>
<dbReference type="Proteomes" id="UP001156870">
    <property type="component" value="Unassembled WGS sequence"/>
</dbReference>
<keyword evidence="4" id="KW-0378">Hydrolase</keyword>
<dbReference type="GO" id="GO:0008236">
    <property type="term" value="F:serine-type peptidase activity"/>
    <property type="evidence" value="ECO:0007669"/>
    <property type="project" value="UniProtKB-KW"/>
</dbReference>
<proteinExistence type="inferred from homology"/>
<keyword evidence="11" id="KW-1185">Reference proteome</keyword>
<keyword evidence="8" id="KW-1133">Transmembrane helix</keyword>